<dbReference type="InterPro" id="IPR002986">
    <property type="entry name" value="DAP_deCOOHase_LysA"/>
</dbReference>
<dbReference type="PANTHER" id="PTHR43727:SF2">
    <property type="entry name" value="GROUP IV DECARBOXYLASE"/>
    <property type="match status" value="1"/>
</dbReference>
<evidence type="ECO:0000256" key="5">
    <source>
        <dbReference type="PIRSR" id="PIRSR600183-50"/>
    </source>
</evidence>
<dbReference type="EMBL" id="LRQT01000013">
    <property type="protein sequence ID" value="KXA65070.1"/>
    <property type="molecule type" value="Genomic_DNA"/>
</dbReference>
<accession>A0A133S5X8</accession>
<reference evidence="7 8" key="1">
    <citation type="submission" date="2016-01" db="EMBL/GenBank/DDBJ databases">
        <authorList>
            <person name="Oliw E.H."/>
        </authorList>
    </citation>
    <scope>NUCLEOTIDE SEQUENCE [LARGE SCALE GENOMIC DNA]</scope>
    <source>
        <strain evidence="7 8">CMW7756B</strain>
    </source>
</reference>
<dbReference type="Gene3D" id="3.20.20.10">
    <property type="entry name" value="Alanine racemase"/>
    <property type="match status" value="1"/>
</dbReference>
<protein>
    <submittedName>
        <fullName evidence="7">Putative diaminopimelate decarboxylase</fullName>
    </submittedName>
</protein>
<evidence type="ECO:0000313" key="8">
    <source>
        <dbReference type="Proteomes" id="UP000070226"/>
    </source>
</evidence>
<dbReference type="InterPro" id="IPR022657">
    <property type="entry name" value="De-COase2_CS"/>
</dbReference>
<evidence type="ECO:0000313" key="7">
    <source>
        <dbReference type="EMBL" id="KXA65070.1"/>
    </source>
</evidence>
<name>A0A133S5X8_9FIRM</name>
<evidence type="ECO:0000256" key="2">
    <source>
        <dbReference type="ARBA" id="ARBA00022793"/>
    </source>
</evidence>
<proteinExistence type="predicted"/>
<keyword evidence="2" id="KW-0210">Decarboxylase</keyword>
<dbReference type="PANTHER" id="PTHR43727">
    <property type="entry name" value="DIAMINOPIMELATE DECARBOXYLASE"/>
    <property type="match status" value="1"/>
</dbReference>
<dbReference type="PATRIC" id="fig|39777.7.peg.573"/>
<dbReference type="Proteomes" id="UP000070226">
    <property type="component" value="Unassembled WGS sequence"/>
</dbReference>
<comment type="caution">
    <text evidence="7">The sequence shown here is derived from an EMBL/GenBank/DDBJ whole genome shotgun (WGS) entry which is preliminary data.</text>
</comment>
<comment type="cofactor">
    <cofactor evidence="1 5">
        <name>pyridoxal 5'-phosphate</name>
        <dbReference type="ChEBI" id="CHEBI:597326"/>
    </cofactor>
</comment>
<evidence type="ECO:0000256" key="1">
    <source>
        <dbReference type="ARBA" id="ARBA00001933"/>
    </source>
</evidence>
<dbReference type="InterPro" id="IPR029066">
    <property type="entry name" value="PLP-binding_barrel"/>
</dbReference>
<dbReference type="CDD" id="cd06828">
    <property type="entry name" value="PLPDE_III_DapDC"/>
    <property type="match status" value="1"/>
</dbReference>
<dbReference type="FunFam" id="3.20.20.10:FF:000003">
    <property type="entry name" value="Diaminopimelate decarboxylase"/>
    <property type="match status" value="1"/>
</dbReference>
<dbReference type="GO" id="GO:0009089">
    <property type="term" value="P:lysine biosynthetic process via diaminopimelate"/>
    <property type="evidence" value="ECO:0007669"/>
    <property type="project" value="InterPro"/>
</dbReference>
<dbReference type="GO" id="GO:0008836">
    <property type="term" value="F:diaminopimelate decarboxylase activity"/>
    <property type="evidence" value="ECO:0007669"/>
    <property type="project" value="InterPro"/>
</dbReference>
<feature type="domain" description="Orn/DAP/Arg decarboxylase 2 N-terminal" evidence="6">
    <location>
        <begin position="42"/>
        <end position="290"/>
    </location>
</feature>
<feature type="modified residue" description="N6-(pyridoxal phosphate)lysine" evidence="5">
    <location>
        <position position="66"/>
    </location>
</feature>
<organism evidence="7">
    <name type="scientific">Veillonella atypica</name>
    <dbReference type="NCBI Taxonomy" id="39777"/>
    <lineage>
        <taxon>Bacteria</taxon>
        <taxon>Bacillati</taxon>
        <taxon>Bacillota</taxon>
        <taxon>Negativicutes</taxon>
        <taxon>Veillonellales</taxon>
        <taxon>Veillonellaceae</taxon>
        <taxon>Veillonella</taxon>
    </lineage>
</organism>
<dbReference type="InterPro" id="IPR009006">
    <property type="entry name" value="Ala_racemase/Decarboxylase_C"/>
</dbReference>
<gene>
    <name evidence="7" type="ORF">HMPREF3233_00584</name>
</gene>
<evidence type="ECO:0000256" key="3">
    <source>
        <dbReference type="ARBA" id="ARBA00022898"/>
    </source>
</evidence>
<evidence type="ECO:0000256" key="4">
    <source>
        <dbReference type="ARBA" id="ARBA00023239"/>
    </source>
</evidence>
<feature type="active site" description="Proton donor" evidence="5">
    <location>
        <position position="353"/>
    </location>
</feature>
<dbReference type="Pfam" id="PF02784">
    <property type="entry name" value="Orn_Arg_deC_N"/>
    <property type="match status" value="1"/>
</dbReference>
<dbReference type="SUPFAM" id="SSF51419">
    <property type="entry name" value="PLP-binding barrel"/>
    <property type="match status" value="1"/>
</dbReference>
<dbReference type="InterPro" id="IPR022644">
    <property type="entry name" value="De-COase2_N"/>
</dbReference>
<evidence type="ECO:0000259" key="6">
    <source>
        <dbReference type="Pfam" id="PF02784"/>
    </source>
</evidence>
<sequence length="428" mass="47960">MSLLLCREVIMNQKTVPFTSEQLEAIIANYPTPFHIYDEEGIVNNMKRFISAFSWNKGFKQYFAVKATPNPYIMRVLQKLGVGADCSSLAELLLCEKVGITGHDIMFTSNDTPYVEYKKALDMGAIINLDDITHIEYLEKHHGFLPDTFCVRYNPGPLKEGGNTIIGLPEEAKYGMTREQVFEAYKQLQAKGVKHFGLHTMVVSNELDIDGLVGTAEICFNLAVEIKEKLGIDVEFIDLGGGVGVAYKPEQTPVDFEKLGERVHEAYDRIIKGNGLKDIALAYECGRMVTGPFGYLVSTAIHKKDIYRHYIGLDSCMANLMRPALYGSYHHITVMGKENAPKDHVYDVTGSLCENNDKFAIQRELPKIDIGDRIIIHDAGAHGHSMGFNYNGKLRSAELLLHKDGSVTQIRRAETYEDLFGTLDFSNL</sequence>
<dbReference type="AlphaFoldDB" id="A0A133S5X8"/>
<dbReference type="PRINTS" id="PR01179">
    <property type="entry name" value="ODADCRBXLASE"/>
</dbReference>
<dbReference type="PROSITE" id="PS00879">
    <property type="entry name" value="ODR_DC_2_2"/>
    <property type="match status" value="1"/>
</dbReference>
<keyword evidence="3 5" id="KW-0663">Pyridoxal phosphate</keyword>
<dbReference type="SUPFAM" id="SSF50621">
    <property type="entry name" value="Alanine racemase C-terminal domain-like"/>
    <property type="match status" value="1"/>
</dbReference>
<keyword evidence="4" id="KW-0456">Lyase</keyword>
<dbReference type="STRING" id="39777.B7L28_05045"/>
<dbReference type="InterPro" id="IPR000183">
    <property type="entry name" value="Orn/DAP/Arg_de-COase"/>
</dbReference>
<dbReference type="PRINTS" id="PR01181">
    <property type="entry name" value="DAPDCRBXLASE"/>
</dbReference>
<dbReference type="Gene3D" id="2.40.37.10">
    <property type="entry name" value="Lyase, Ornithine Decarboxylase, Chain A, domain 1"/>
    <property type="match status" value="1"/>
</dbReference>